<dbReference type="GO" id="GO:0006935">
    <property type="term" value="P:chemotaxis"/>
    <property type="evidence" value="ECO:0007669"/>
    <property type="project" value="InterPro"/>
</dbReference>
<dbReference type="Proteomes" id="UP000009080">
    <property type="component" value="Chromosome"/>
</dbReference>
<dbReference type="eggNOG" id="COG0835">
    <property type="taxonomic scope" value="Bacteria"/>
</dbReference>
<protein>
    <submittedName>
        <fullName evidence="2">CheW domain protein</fullName>
    </submittedName>
</protein>
<dbReference type="OrthoDB" id="5765252at2"/>
<dbReference type="AlphaFoldDB" id="C5BLL6"/>
<evidence type="ECO:0000313" key="3">
    <source>
        <dbReference type="Proteomes" id="UP000009080"/>
    </source>
</evidence>
<reference evidence="2 3" key="1">
    <citation type="journal article" date="2009" name="PLoS ONE">
        <title>The complete genome of Teredinibacter turnerae T7901: an intracellular endosymbiont of marine wood-boring bivalves (shipworms).</title>
        <authorList>
            <person name="Yang J.C."/>
            <person name="Madupu R."/>
            <person name="Durkin A.S."/>
            <person name="Ekborg N.A."/>
            <person name="Pedamallu C.S."/>
            <person name="Hostetler J.B."/>
            <person name="Radune D."/>
            <person name="Toms B.S."/>
            <person name="Henrissat B."/>
            <person name="Coutinho P.M."/>
            <person name="Schwarz S."/>
            <person name="Field L."/>
            <person name="Trindade-Silva A.E."/>
            <person name="Soares C.A.G."/>
            <person name="Elshahawi S."/>
            <person name="Hanora A."/>
            <person name="Schmidt E.W."/>
            <person name="Haygood M.G."/>
            <person name="Posfai J."/>
            <person name="Benner J."/>
            <person name="Madinger C."/>
            <person name="Nove J."/>
            <person name="Anton B."/>
            <person name="Chaudhary K."/>
            <person name="Foster J."/>
            <person name="Holman A."/>
            <person name="Kumar S."/>
            <person name="Lessard P.A."/>
            <person name="Luyten Y.A."/>
            <person name="Slatko B."/>
            <person name="Wood N."/>
            <person name="Wu B."/>
            <person name="Teplitski M."/>
            <person name="Mougous J.D."/>
            <person name="Ward N."/>
            <person name="Eisen J.A."/>
            <person name="Badger J.H."/>
            <person name="Distel D.L."/>
        </authorList>
    </citation>
    <scope>NUCLEOTIDE SEQUENCE [LARGE SCALE GENOMIC DNA]</scope>
    <source>
        <strain evidence="3">ATCC 39867 / T7901</strain>
    </source>
</reference>
<dbReference type="GeneID" id="58408124"/>
<dbReference type="PROSITE" id="PS50851">
    <property type="entry name" value="CHEW"/>
    <property type="match status" value="1"/>
</dbReference>
<accession>C5BLL6</accession>
<dbReference type="InterPro" id="IPR002545">
    <property type="entry name" value="CheW-lke_dom"/>
</dbReference>
<dbReference type="EMBL" id="CP001614">
    <property type="protein sequence ID" value="ACR11807.1"/>
    <property type="molecule type" value="Genomic_DNA"/>
</dbReference>
<dbReference type="GO" id="GO:0007165">
    <property type="term" value="P:signal transduction"/>
    <property type="evidence" value="ECO:0007669"/>
    <property type="project" value="InterPro"/>
</dbReference>
<dbReference type="RefSeq" id="WP_015817918.1">
    <property type="nucleotide sequence ID" value="NC_012997.1"/>
</dbReference>
<gene>
    <name evidence="2" type="ordered locus">TERTU_0238</name>
</gene>
<dbReference type="Pfam" id="PF01584">
    <property type="entry name" value="CheW"/>
    <property type="match status" value="1"/>
</dbReference>
<dbReference type="InterPro" id="IPR036061">
    <property type="entry name" value="CheW-like_dom_sf"/>
</dbReference>
<dbReference type="KEGG" id="ttu:TERTU_0238"/>
<name>C5BLL6_TERTT</name>
<feature type="domain" description="CheW-like" evidence="1">
    <location>
        <begin position="14"/>
        <end position="156"/>
    </location>
</feature>
<evidence type="ECO:0000313" key="2">
    <source>
        <dbReference type="EMBL" id="ACR11807.1"/>
    </source>
</evidence>
<dbReference type="HOGENOM" id="CLU_128728_0_0_6"/>
<dbReference type="SMART" id="SM00260">
    <property type="entry name" value="CheW"/>
    <property type="match status" value="1"/>
</dbReference>
<keyword evidence="3" id="KW-1185">Reference proteome</keyword>
<dbReference type="STRING" id="377629.TERTU_0238"/>
<sequence>MSGDETLPADPADNIACLLVPVLGATLLIPSVTVAEMAPMQPVQSVPNSPQWMLGKYEWRNAYVPVVVFEAINGGKLTPLNPQGRMAVLNNTGVDSRLPFIAIPTQGIPRMVRIGEADIVENTLGMKSPFVDMAVKVGMEELVIPNVTALEQAYVDTGLLD</sequence>
<proteinExistence type="predicted"/>
<evidence type="ECO:0000259" key="1">
    <source>
        <dbReference type="PROSITE" id="PS50851"/>
    </source>
</evidence>
<dbReference type="SUPFAM" id="SSF50341">
    <property type="entry name" value="CheW-like"/>
    <property type="match status" value="1"/>
</dbReference>
<dbReference type="Gene3D" id="2.40.50.180">
    <property type="entry name" value="CheA-289, Domain 4"/>
    <property type="match status" value="1"/>
</dbReference>
<organism evidence="2 3">
    <name type="scientific">Teredinibacter turnerae (strain ATCC 39867 / T7901)</name>
    <dbReference type="NCBI Taxonomy" id="377629"/>
    <lineage>
        <taxon>Bacteria</taxon>
        <taxon>Pseudomonadati</taxon>
        <taxon>Pseudomonadota</taxon>
        <taxon>Gammaproteobacteria</taxon>
        <taxon>Cellvibrionales</taxon>
        <taxon>Cellvibrionaceae</taxon>
        <taxon>Teredinibacter</taxon>
    </lineage>
</organism>